<reference evidence="3" key="1">
    <citation type="submission" date="2023-04" db="EMBL/GenBank/DDBJ databases">
        <title>Phytophthora fragariaefolia NBRC 109709.</title>
        <authorList>
            <person name="Ichikawa N."/>
            <person name="Sato H."/>
            <person name="Tonouchi N."/>
        </authorList>
    </citation>
    <scope>NUCLEOTIDE SEQUENCE</scope>
    <source>
        <strain evidence="3">NBRC 109709</strain>
    </source>
</reference>
<feature type="domain" description="Tf2-1-like SH3-like" evidence="2">
    <location>
        <begin position="26"/>
        <end position="89"/>
    </location>
</feature>
<evidence type="ECO:0000313" key="3">
    <source>
        <dbReference type="EMBL" id="GMF49459.1"/>
    </source>
</evidence>
<name>A0A9W6Y0Y9_9STRA</name>
<dbReference type="OrthoDB" id="2630497at2759"/>
<feature type="region of interest" description="Disordered" evidence="1">
    <location>
        <begin position="102"/>
        <end position="214"/>
    </location>
</feature>
<gene>
    <name evidence="3" type="ORF">Pfra01_001955600</name>
</gene>
<dbReference type="InterPro" id="IPR056924">
    <property type="entry name" value="SH3_Tf2-1"/>
</dbReference>
<dbReference type="AlphaFoldDB" id="A0A9W6Y0Y9"/>
<feature type="compositionally biased region" description="Polar residues" evidence="1">
    <location>
        <begin position="188"/>
        <end position="199"/>
    </location>
</feature>
<sequence>MAESQDKQKDHADANDRSNVNSYQVGDLVLLNAKTIPTHAVSAVFKTKLLPRCIGPFKVVTKRGQAYTLNLPKKMRTRPVFYVGLLKPCQDPTRVRLEGLESRASATRLEGEPSSHRAVPRGRLQDSDLMEPLAVRPAGRSDHDGNSIVPEELGPSPAAGAANQYHRNSDRHAGERPGRELRAHSNPERPQSPRSTSPEDSAAARRPPPALLNE</sequence>
<proteinExistence type="predicted"/>
<dbReference type="EMBL" id="BSXT01002531">
    <property type="protein sequence ID" value="GMF49459.1"/>
    <property type="molecule type" value="Genomic_DNA"/>
</dbReference>
<evidence type="ECO:0000259" key="2">
    <source>
        <dbReference type="Pfam" id="PF24626"/>
    </source>
</evidence>
<evidence type="ECO:0000313" key="4">
    <source>
        <dbReference type="Proteomes" id="UP001165121"/>
    </source>
</evidence>
<comment type="caution">
    <text evidence="3">The sequence shown here is derived from an EMBL/GenBank/DDBJ whole genome shotgun (WGS) entry which is preliminary data.</text>
</comment>
<feature type="compositionally biased region" description="Basic and acidic residues" evidence="1">
    <location>
        <begin position="167"/>
        <end position="187"/>
    </location>
</feature>
<accession>A0A9W6Y0Y9</accession>
<keyword evidence="4" id="KW-1185">Reference proteome</keyword>
<dbReference type="Pfam" id="PF24626">
    <property type="entry name" value="SH3_Tf2-1"/>
    <property type="match status" value="1"/>
</dbReference>
<protein>
    <submittedName>
        <fullName evidence="3">Unnamed protein product</fullName>
    </submittedName>
</protein>
<organism evidence="3 4">
    <name type="scientific">Phytophthora fragariaefolia</name>
    <dbReference type="NCBI Taxonomy" id="1490495"/>
    <lineage>
        <taxon>Eukaryota</taxon>
        <taxon>Sar</taxon>
        <taxon>Stramenopiles</taxon>
        <taxon>Oomycota</taxon>
        <taxon>Peronosporomycetes</taxon>
        <taxon>Peronosporales</taxon>
        <taxon>Peronosporaceae</taxon>
        <taxon>Phytophthora</taxon>
    </lineage>
</organism>
<evidence type="ECO:0000256" key="1">
    <source>
        <dbReference type="SAM" id="MobiDB-lite"/>
    </source>
</evidence>
<dbReference type="Proteomes" id="UP001165121">
    <property type="component" value="Unassembled WGS sequence"/>
</dbReference>